<keyword evidence="1 2" id="KW-0238">DNA-binding</keyword>
<dbReference type="InterPro" id="IPR009057">
    <property type="entry name" value="Homeodomain-like_sf"/>
</dbReference>
<dbReference type="Proteomes" id="UP000530424">
    <property type="component" value="Unassembled WGS sequence"/>
</dbReference>
<evidence type="ECO:0000313" key="5">
    <source>
        <dbReference type="Proteomes" id="UP000530424"/>
    </source>
</evidence>
<proteinExistence type="predicted"/>
<dbReference type="SUPFAM" id="SSF48498">
    <property type="entry name" value="Tetracyclin repressor-like, C-terminal domain"/>
    <property type="match status" value="1"/>
</dbReference>
<comment type="caution">
    <text evidence="4">The sequence shown here is derived from an EMBL/GenBank/DDBJ whole genome shotgun (WGS) entry which is preliminary data.</text>
</comment>
<dbReference type="InterPro" id="IPR001647">
    <property type="entry name" value="HTH_TetR"/>
</dbReference>
<dbReference type="PANTHER" id="PTHR30055:SF235">
    <property type="entry name" value="TRANSCRIPTIONAL REGULATORY PROTEIN"/>
    <property type="match status" value="1"/>
</dbReference>
<evidence type="ECO:0000313" key="4">
    <source>
        <dbReference type="EMBL" id="NYI99499.1"/>
    </source>
</evidence>
<sequence>MSTAQRRGRRPGSPDTRAAILSAAREHFAAAGFGGTTIRAIAADAGVDAALVHHYFGSKDDLFVAALALPVDPRELLTTATLGPAEQAAEPLLRTFLSVWDDPGLQPGLLATVRRVLEPGGDKLIREGFLPVVIIPMGERLGVDRPDLRMPLVASQVIGLILARYVLRIEPIASLGTDELVGIYGPVVQRYLTGDLPVQ</sequence>
<dbReference type="GO" id="GO:0003700">
    <property type="term" value="F:DNA-binding transcription factor activity"/>
    <property type="evidence" value="ECO:0007669"/>
    <property type="project" value="TreeGrafter"/>
</dbReference>
<keyword evidence="5" id="KW-1185">Reference proteome</keyword>
<dbReference type="SUPFAM" id="SSF46689">
    <property type="entry name" value="Homeodomain-like"/>
    <property type="match status" value="1"/>
</dbReference>
<dbReference type="GO" id="GO:0000976">
    <property type="term" value="F:transcription cis-regulatory region binding"/>
    <property type="evidence" value="ECO:0007669"/>
    <property type="project" value="TreeGrafter"/>
</dbReference>
<dbReference type="EMBL" id="JACCFP010000001">
    <property type="protein sequence ID" value="NYI99499.1"/>
    <property type="molecule type" value="Genomic_DNA"/>
</dbReference>
<dbReference type="InterPro" id="IPR050109">
    <property type="entry name" value="HTH-type_TetR-like_transc_reg"/>
</dbReference>
<protein>
    <submittedName>
        <fullName evidence="4">AcrR family transcriptional regulator</fullName>
    </submittedName>
</protein>
<dbReference type="InterPro" id="IPR041678">
    <property type="entry name" value="TetR_C_16"/>
</dbReference>
<reference evidence="4 5" key="1">
    <citation type="submission" date="2020-07" db="EMBL/GenBank/DDBJ databases">
        <title>Sequencing the genomes of 1000 actinobacteria strains.</title>
        <authorList>
            <person name="Klenk H.-P."/>
        </authorList>
    </citation>
    <scope>NUCLEOTIDE SEQUENCE [LARGE SCALE GENOMIC DNA]</scope>
    <source>
        <strain evidence="4 5">DSM 103833</strain>
    </source>
</reference>
<dbReference type="Pfam" id="PF17920">
    <property type="entry name" value="TetR_C_16"/>
    <property type="match status" value="1"/>
</dbReference>
<name>A0A853BUH0_9ACTN</name>
<gene>
    <name evidence="4" type="ORF">HNR19_000198</name>
</gene>
<evidence type="ECO:0000259" key="3">
    <source>
        <dbReference type="PROSITE" id="PS50977"/>
    </source>
</evidence>
<accession>A0A853BUH0</accession>
<dbReference type="RefSeq" id="WP_179666141.1">
    <property type="nucleotide sequence ID" value="NZ_JACCFP010000001.1"/>
</dbReference>
<dbReference type="PROSITE" id="PS50977">
    <property type="entry name" value="HTH_TETR_2"/>
    <property type="match status" value="1"/>
</dbReference>
<dbReference type="PRINTS" id="PR00455">
    <property type="entry name" value="HTHTETR"/>
</dbReference>
<dbReference type="PANTHER" id="PTHR30055">
    <property type="entry name" value="HTH-TYPE TRANSCRIPTIONAL REGULATOR RUTR"/>
    <property type="match status" value="1"/>
</dbReference>
<dbReference type="AlphaFoldDB" id="A0A853BUH0"/>
<feature type="DNA-binding region" description="H-T-H motif" evidence="2">
    <location>
        <begin position="37"/>
        <end position="56"/>
    </location>
</feature>
<feature type="domain" description="HTH tetR-type" evidence="3">
    <location>
        <begin position="14"/>
        <end position="74"/>
    </location>
</feature>
<dbReference type="Gene3D" id="1.10.10.60">
    <property type="entry name" value="Homeodomain-like"/>
    <property type="match status" value="1"/>
</dbReference>
<evidence type="ECO:0000256" key="2">
    <source>
        <dbReference type="PROSITE-ProRule" id="PRU00335"/>
    </source>
</evidence>
<dbReference type="Gene3D" id="1.10.357.10">
    <property type="entry name" value="Tetracycline Repressor, domain 2"/>
    <property type="match status" value="1"/>
</dbReference>
<evidence type="ECO:0000256" key="1">
    <source>
        <dbReference type="ARBA" id="ARBA00023125"/>
    </source>
</evidence>
<dbReference type="Pfam" id="PF00440">
    <property type="entry name" value="TetR_N"/>
    <property type="match status" value="1"/>
</dbReference>
<dbReference type="InterPro" id="IPR036271">
    <property type="entry name" value="Tet_transcr_reg_TetR-rel_C_sf"/>
</dbReference>
<organism evidence="4 5">
    <name type="scientific">Nocardioides thalensis</name>
    <dbReference type="NCBI Taxonomy" id="1914755"/>
    <lineage>
        <taxon>Bacteria</taxon>
        <taxon>Bacillati</taxon>
        <taxon>Actinomycetota</taxon>
        <taxon>Actinomycetes</taxon>
        <taxon>Propionibacteriales</taxon>
        <taxon>Nocardioidaceae</taxon>
        <taxon>Nocardioides</taxon>
    </lineage>
</organism>